<keyword evidence="1" id="KW-0812">Transmembrane</keyword>
<accession>A0A418YXN8</accession>
<evidence type="ECO:0000313" key="2">
    <source>
        <dbReference type="EMBL" id="RJG57357.1"/>
    </source>
</evidence>
<keyword evidence="1" id="KW-0472">Membrane</keyword>
<evidence type="ECO:0000256" key="1">
    <source>
        <dbReference type="SAM" id="Phobius"/>
    </source>
</evidence>
<comment type="caution">
    <text evidence="2">The sequence shown here is derived from an EMBL/GenBank/DDBJ whole genome shotgun (WGS) entry which is preliminary data.</text>
</comment>
<dbReference type="AlphaFoldDB" id="A0A418YXN8"/>
<sequence>MATLAEPLPGHGRDDRFFLKMAIAMALTIVAGFSFQVATGRSTFGAPPLVHLHAFIFFGWVVLFVSQNLLVTRGSIGLHRQLGWVGAGWASAMVLVGIYTTIEMTRNAATPFFFLPAYFLVMNILSILCFGGLVIVAIS</sequence>
<dbReference type="EMBL" id="QVRA01000002">
    <property type="protein sequence ID" value="RJG57357.1"/>
    <property type="molecule type" value="Genomic_DNA"/>
</dbReference>
<feature type="transmembrane region" description="Helical" evidence="1">
    <location>
        <begin position="82"/>
        <end position="102"/>
    </location>
</feature>
<keyword evidence="3" id="KW-1185">Reference proteome</keyword>
<protein>
    <submittedName>
        <fullName evidence="2">Uncharacterized protein</fullName>
    </submittedName>
</protein>
<evidence type="ECO:0000313" key="3">
    <source>
        <dbReference type="Proteomes" id="UP000283469"/>
    </source>
</evidence>
<dbReference type="Proteomes" id="UP000283469">
    <property type="component" value="Unassembled WGS sequence"/>
</dbReference>
<reference evidence="2 3" key="1">
    <citation type="submission" date="2018-08" db="EMBL/GenBank/DDBJ databases">
        <title>Sphingobium sp. EO9.</title>
        <authorList>
            <person name="Park Y."/>
            <person name="Kim K.H."/>
            <person name="Jeon C.O."/>
        </authorList>
    </citation>
    <scope>NUCLEOTIDE SEQUENCE [LARGE SCALE GENOMIC DNA]</scope>
    <source>
        <strain evidence="2 3">EO9</strain>
    </source>
</reference>
<name>A0A418YXN8_9SPHN</name>
<feature type="non-terminal residue" evidence="2">
    <location>
        <position position="139"/>
    </location>
</feature>
<keyword evidence="1" id="KW-1133">Transmembrane helix</keyword>
<organism evidence="2 3">
    <name type="scientific">Sphingobium terrigena</name>
    <dbReference type="NCBI Taxonomy" id="2304063"/>
    <lineage>
        <taxon>Bacteria</taxon>
        <taxon>Pseudomonadati</taxon>
        <taxon>Pseudomonadota</taxon>
        <taxon>Alphaproteobacteria</taxon>
        <taxon>Sphingomonadales</taxon>
        <taxon>Sphingomonadaceae</taxon>
        <taxon>Sphingobium</taxon>
    </lineage>
</organism>
<proteinExistence type="predicted"/>
<feature type="transmembrane region" description="Helical" evidence="1">
    <location>
        <begin position="17"/>
        <end position="38"/>
    </location>
</feature>
<gene>
    <name evidence="2" type="ORF">D0Z70_03920</name>
</gene>
<feature type="transmembrane region" description="Helical" evidence="1">
    <location>
        <begin position="50"/>
        <end position="70"/>
    </location>
</feature>
<feature type="transmembrane region" description="Helical" evidence="1">
    <location>
        <begin position="114"/>
        <end position="138"/>
    </location>
</feature>